<dbReference type="RefSeq" id="WP_015543204.1">
    <property type="nucleotide sequence ID" value="NZ_CABJFK010000005.1"/>
</dbReference>
<proteinExistence type="predicted"/>
<reference evidence="1 2" key="1">
    <citation type="submission" date="2018-08" db="EMBL/GenBank/DDBJ databases">
        <title>A genome reference for cultivated species of the human gut microbiota.</title>
        <authorList>
            <person name="Zou Y."/>
            <person name="Xue W."/>
            <person name="Luo G."/>
        </authorList>
    </citation>
    <scope>NUCLEOTIDE SEQUENCE [LARGE SCALE GENOMIC DNA]</scope>
    <source>
        <strain evidence="1 2">AM28-23</strain>
    </source>
</reference>
<gene>
    <name evidence="1" type="ORF">DW740_08170</name>
</gene>
<dbReference type="Proteomes" id="UP000283745">
    <property type="component" value="Unassembled WGS sequence"/>
</dbReference>
<protein>
    <submittedName>
        <fullName evidence="1">Uncharacterized protein</fullName>
    </submittedName>
</protein>
<dbReference type="EMBL" id="QSKF01000005">
    <property type="protein sequence ID" value="RHE40261.1"/>
    <property type="molecule type" value="Genomic_DNA"/>
</dbReference>
<evidence type="ECO:0000313" key="1">
    <source>
        <dbReference type="EMBL" id="RHE40261.1"/>
    </source>
</evidence>
<dbReference type="AlphaFoldDB" id="A0A414EQD6"/>
<name>A0A414EQD6_9FIRM</name>
<accession>A0A414EQD6</accession>
<organism evidence="1 2">
    <name type="scientific">Blautia obeum</name>
    <dbReference type="NCBI Taxonomy" id="40520"/>
    <lineage>
        <taxon>Bacteria</taxon>
        <taxon>Bacillati</taxon>
        <taxon>Bacillota</taxon>
        <taxon>Clostridia</taxon>
        <taxon>Lachnospirales</taxon>
        <taxon>Lachnospiraceae</taxon>
        <taxon>Blautia</taxon>
    </lineage>
</organism>
<evidence type="ECO:0000313" key="2">
    <source>
        <dbReference type="Proteomes" id="UP000283745"/>
    </source>
</evidence>
<sequence>MKKGKKWMALTGALAISVIALTGGSGAKAVQADASDEEVFEATQELRDELKEYAGNDYEHFAELYRDTSEETIRNDFDVTEEMLNKIGNYDRQIFQVLAEADGYYAVGNTFYIVAGTHPNTHMECGSYIWLVSEKDGEWKFDYSDGANEKLSDKIVDLYPAGYAQAANEGKNTAFFGTANYMYVDETKVYEGCSNSELKYMYQNDDGSVVLGIWLANGTNNNIYYSTGTLTVTDETLGTVIDLSDLNVDTSVKAMNSRVVELTIPASEVMTGTQGWGRLDSNFGVDYK</sequence>
<comment type="caution">
    <text evidence="1">The sequence shown here is derived from an EMBL/GenBank/DDBJ whole genome shotgun (WGS) entry which is preliminary data.</text>
</comment>